<evidence type="ECO:0000313" key="2">
    <source>
        <dbReference type="EMBL" id="CAB4165126.1"/>
    </source>
</evidence>
<organism evidence="2">
    <name type="scientific">uncultured Caudovirales phage</name>
    <dbReference type="NCBI Taxonomy" id="2100421"/>
    <lineage>
        <taxon>Viruses</taxon>
        <taxon>Duplodnaviria</taxon>
        <taxon>Heunggongvirae</taxon>
        <taxon>Uroviricota</taxon>
        <taxon>Caudoviricetes</taxon>
        <taxon>Peduoviridae</taxon>
        <taxon>Maltschvirus</taxon>
        <taxon>Maltschvirus maltsch</taxon>
    </lineage>
</organism>
<proteinExistence type="predicted"/>
<evidence type="ECO:0000256" key="1">
    <source>
        <dbReference type="SAM" id="MobiDB-lite"/>
    </source>
</evidence>
<protein>
    <submittedName>
        <fullName evidence="2">Uncharacterized protein</fullName>
    </submittedName>
</protein>
<accession>A0A6J5P595</accession>
<name>A0A6J5P595_9CAUD</name>
<dbReference type="EMBL" id="LR796769">
    <property type="protein sequence ID" value="CAB4165126.1"/>
    <property type="molecule type" value="Genomic_DNA"/>
</dbReference>
<sequence length="75" mass="8378">MIAAKGKRVRDWSAEHKARKLRKLLNSIDPTRRTALLQPTVAPVMQRDTYTPPKVAPTRPGSDTFLKIKSKGIAP</sequence>
<gene>
    <name evidence="2" type="ORF">UFOVP815_16</name>
</gene>
<reference evidence="2" key="1">
    <citation type="submission" date="2020-04" db="EMBL/GenBank/DDBJ databases">
        <authorList>
            <person name="Chiriac C."/>
            <person name="Salcher M."/>
            <person name="Ghai R."/>
            <person name="Kavagutti S V."/>
        </authorList>
    </citation>
    <scope>NUCLEOTIDE SEQUENCE</scope>
</reference>
<feature type="region of interest" description="Disordered" evidence="1">
    <location>
        <begin position="44"/>
        <end position="75"/>
    </location>
</feature>